<protein>
    <recommendedName>
        <fullName evidence="2">PepSY domain-containing protein</fullName>
    </recommendedName>
</protein>
<feature type="domain" description="PepSY" evidence="2">
    <location>
        <begin position="3"/>
        <end position="77"/>
    </location>
</feature>
<proteinExistence type="predicted"/>
<evidence type="ECO:0000256" key="1">
    <source>
        <dbReference type="SAM" id="SignalP"/>
    </source>
</evidence>
<gene>
    <name evidence="3" type="ORF">QV13_21605</name>
</gene>
<dbReference type="EMBL" id="MDEO01000035">
    <property type="protein sequence ID" value="OCX15184.1"/>
    <property type="molecule type" value="Genomic_DNA"/>
</dbReference>
<sequence>MAVAAAALLAFSTLAALAKEPPPSGAKKLSELVALVEQRADFAYIADVEWSDKGYDVTYFTKDGAKVEIKYDPVTATPMNLQ</sequence>
<feature type="chain" id="PRO_5008659421" description="PepSY domain-containing protein" evidence="1">
    <location>
        <begin position="19"/>
        <end position="82"/>
    </location>
</feature>
<dbReference type="Proteomes" id="UP000094412">
    <property type="component" value="Unassembled WGS sequence"/>
</dbReference>
<name>A0A1C2DK93_9HYPH</name>
<accession>A0A1C2DK93</accession>
<dbReference type="Pfam" id="PF13670">
    <property type="entry name" value="PepSY_2"/>
    <property type="match status" value="1"/>
</dbReference>
<comment type="caution">
    <text evidence="3">The sequence shown here is derived from an EMBL/GenBank/DDBJ whole genome shotgun (WGS) entry which is preliminary data.</text>
</comment>
<dbReference type="InterPro" id="IPR025711">
    <property type="entry name" value="PepSY"/>
</dbReference>
<dbReference type="AlphaFoldDB" id="A0A1C2DK93"/>
<keyword evidence="1" id="KW-0732">Signal</keyword>
<dbReference type="STRING" id="1566387.QV13_21605"/>
<evidence type="ECO:0000313" key="3">
    <source>
        <dbReference type="EMBL" id="OCX15184.1"/>
    </source>
</evidence>
<evidence type="ECO:0000259" key="2">
    <source>
        <dbReference type="Pfam" id="PF13670"/>
    </source>
</evidence>
<reference evidence="3 4" key="1">
    <citation type="submission" date="2016-08" db="EMBL/GenBank/DDBJ databases">
        <title>Whole genome sequence of Mesorhizobium sp. strain UASWS1009 isolated from industrial sewage.</title>
        <authorList>
            <person name="Crovadore J."/>
            <person name="Calmin G."/>
            <person name="Chablais R."/>
            <person name="Cochard B."/>
            <person name="Lefort F."/>
        </authorList>
    </citation>
    <scope>NUCLEOTIDE SEQUENCE [LARGE SCALE GENOMIC DNA]</scope>
    <source>
        <strain evidence="3 4">UASWS1009</strain>
    </source>
</reference>
<organism evidence="3 4">
    <name type="scientific">Mesorhizobium hungaricum</name>
    <dbReference type="NCBI Taxonomy" id="1566387"/>
    <lineage>
        <taxon>Bacteria</taxon>
        <taxon>Pseudomonadati</taxon>
        <taxon>Pseudomonadota</taxon>
        <taxon>Alphaproteobacteria</taxon>
        <taxon>Hyphomicrobiales</taxon>
        <taxon>Phyllobacteriaceae</taxon>
        <taxon>Mesorhizobium</taxon>
    </lineage>
</organism>
<evidence type="ECO:0000313" key="4">
    <source>
        <dbReference type="Proteomes" id="UP000094412"/>
    </source>
</evidence>
<dbReference type="OrthoDB" id="8099763at2"/>
<keyword evidence="4" id="KW-1185">Reference proteome</keyword>
<feature type="signal peptide" evidence="1">
    <location>
        <begin position="1"/>
        <end position="18"/>
    </location>
</feature>